<evidence type="ECO:0000313" key="2">
    <source>
        <dbReference type="EMBL" id="QHT25064.1"/>
    </source>
</evidence>
<dbReference type="EMBL" id="MN739754">
    <property type="protein sequence ID" value="QHT25064.1"/>
    <property type="molecule type" value="Genomic_DNA"/>
</dbReference>
<keyword evidence="1" id="KW-0812">Transmembrane</keyword>
<accession>A0A6C0E7L5</accession>
<feature type="transmembrane region" description="Helical" evidence="1">
    <location>
        <begin position="78"/>
        <end position="100"/>
    </location>
</feature>
<feature type="transmembrane region" description="Helical" evidence="1">
    <location>
        <begin position="45"/>
        <end position="66"/>
    </location>
</feature>
<reference evidence="2" key="1">
    <citation type="journal article" date="2020" name="Nature">
        <title>Giant virus diversity and host interactions through global metagenomics.</title>
        <authorList>
            <person name="Schulz F."/>
            <person name="Roux S."/>
            <person name="Paez-Espino D."/>
            <person name="Jungbluth S."/>
            <person name="Walsh D.A."/>
            <person name="Denef V.J."/>
            <person name="McMahon K.D."/>
            <person name="Konstantinidis K.T."/>
            <person name="Eloe-Fadrosh E.A."/>
            <person name="Kyrpides N.C."/>
            <person name="Woyke T."/>
        </authorList>
    </citation>
    <scope>NUCLEOTIDE SEQUENCE</scope>
    <source>
        <strain evidence="2">GVMAG-M-3300023179-150</strain>
    </source>
</reference>
<sequence length="206" mass="23671">MLSLKKDLFYIAIPLLISNYLWRLLNLNNVPNRKSDLDYFIQELFIMVPIIFCVIFTVSYFGQLFLSIYDGNNPNFKISLVIALIFAMANLFGSIFHLLAERYNITKSEYPLTLFTTFGVLIGSLFALLLYFIIYQYDKVLQNINIIPLLIGIFIQSIVIGIMANANSRQKFNKYLDAFIFAITTSASYLASTIIMLIVTFLFSKL</sequence>
<dbReference type="AlphaFoldDB" id="A0A6C0E7L5"/>
<feature type="transmembrane region" description="Helical" evidence="1">
    <location>
        <begin position="146"/>
        <end position="166"/>
    </location>
</feature>
<evidence type="ECO:0000256" key="1">
    <source>
        <dbReference type="SAM" id="Phobius"/>
    </source>
</evidence>
<feature type="transmembrane region" description="Helical" evidence="1">
    <location>
        <begin position="7"/>
        <end position="25"/>
    </location>
</feature>
<proteinExistence type="predicted"/>
<protein>
    <submittedName>
        <fullName evidence="2">Uncharacterized protein</fullName>
    </submittedName>
</protein>
<feature type="transmembrane region" description="Helical" evidence="1">
    <location>
        <begin position="178"/>
        <end position="203"/>
    </location>
</feature>
<feature type="transmembrane region" description="Helical" evidence="1">
    <location>
        <begin position="112"/>
        <end position="134"/>
    </location>
</feature>
<organism evidence="2">
    <name type="scientific">viral metagenome</name>
    <dbReference type="NCBI Taxonomy" id="1070528"/>
    <lineage>
        <taxon>unclassified sequences</taxon>
        <taxon>metagenomes</taxon>
        <taxon>organismal metagenomes</taxon>
    </lineage>
</organism>
<keyword evidence="1" id="KW-0472">Membrane</keyword>
<name>A0A6C0E7L5_9ZZZZ</name>
<keyword evidence="1" id="KW-1133">Transmembrane helix</keyword>